<feature type="domain" description="Aminoglycoside phosphotransferase" evidence="1">
    <location>
        <begin position="32"/>
        <end position="219"/>
    </location>
</feature>
<reference evidence="2 3" key="1">
    <citation type="journal article" date="2016" name="Nat. Commun.">
        <title>Thousands of microbial genomes shed light on interconnected biogeochemical processes in an aquifer system.</title>
        <authorList>
            <person name="Anantharaman K."/>
            <person name="Brown C.T."/>
            <person name="Hug L.A."/>
            <person name="Sharon I."/>
            <person name="Castelle C.J."/>
            <person name="Probst A.J."/>
            <person name="Thomas B.C."/>
            <person name="Singh A."/>
            <person name="Wilkins M.J."/>
            <person name="Karaoz U."/>
            <person name="Brodie E.L."/>
            <person name="Williams K.H."/>
            <person name="Hubbard S.S."/>
            <person name="Banfield J.F."/>
        </authorList>
    </citation>
    <scope>NUCLEOTIDE SEQUENCE [LARGE SCALE GENOMIC DNA]</scope>
</reference>
<dbReference type="Proteomes" id="UP000176633">
    <property type="component" value="Unassembled WGS sequence"/>
</dbReference>
<dbReference type="InterPro" id="IPR002575">
    <property type="entry name" value="Aminoglycoside_PTrfase"/>
</dbReference>
<comment type="caution">
    <text evidence="2">The sequence shown here is derived from an EMBL/GenBank/DDBJ whole genome shotgun (WGS) entry which is preliminary data.</text>
</comment>
<accession>A0A1F6C2T0</accession>
<organism evidence="2 3">
    <name type="scientific">Candidatus Jorgensenbacteria bacterium RIFCSPLOWO2_12_FULL_42_11</name>
    <dbReference type="NCBI Taxonomy" id="1798473"/>
    <lineage>
        <taxon>Bacteria</taxon>
        <taxon>Candidatus Joergenseniibacteriota</taxon>
    </lineage>
</organism>
<gene>
    <name evidence="2" type="ORF">A3G50_02160</name>
</gene>
<dbReference type="GO" id="GO:0042601">
    <property type="term" value="C:endospore-forming forespore"/>
    <property type="evidence" value="ECO:0007669"/>
    <property type="project" value="TreeGrafter"/>
</dbReference>
<dbReference type="STRING" id="1798473.A3G50_02160"/>
<dbReference type="Gene3D" id="3.30.200.20">
    <property type="entry name" value="Phosphorylase Kinase, domain 1"/>
    <property type="match status" value="1"/>
</dbReference>
<sequence>MNSSIIEKIKKEYNFKNPVFLKKFETREKRKAFLIGNDKNKYVLKVVPGNRELIVRLEFVSKIKKQGVNIPAIISAKSNKKYFLQSGNILFLSEFIDQKENHPSRYFFSELGRVVGEFHKIKIGNSKIPKLDIKGKIERLKATFSKKKIDIKIRKEIISFCSSFSPIFGATTGLVHGDISYFNVLGRKKLFLIDIDDISRGPIVYDLGQMIAFMFNFTPFDFSRFGMRTKHRSEAIFLKSEFELFLKNYYQKIKLSKKDIEILPQMAMLACAGNIYLKPEGVFKWNYKRFKKIEEEKDLIKALSRKYL</sequence>
<evidence type="ECO:0000313" key="3">
    <source>
        <dbReference type="Proteomes" id="UP000176633"/>
    </source>
</evidence>
<name>A0A1F6C2T0_9BACT</name>
<protein>
    <recommendedName>
        <fullName evidence="1">Aminoglycoside phosphotransferase domain-containing protein</fullName>
    </recommendedName>
</protein>
<dbReference type="SUPFAM" id="SSF56112">
    <property type="entry name" value="Protein kinase-like (PK-like)"/>
    <property type="match status" value="1"/>
</dbReference>
<evidence type="ECO:0000259" key="1">
    <source>
        <dbReference type="Pfam" id="PF01636"/>
    </source>
</evidence>
<dbReference type="AlphaFoldDB" id="A0A1F6C2T0"/>
<dbReference type="EMBL" id="MFKM01000026">
    <property type="protein sequence ID" value="OGG43097.1"/>
    <property type="molecule type" value="Genomic_DNA"/>
</dbReference>
<dbReference type="Gene3D" id="3.90.1200.10">
    <property type="match status" value="1"/>
</dbReference>
<dbReference type="InterPro" id="IPR047175">
    <property type="entry name" value="CotS-like"/>
</dbReference>
<evidence type="ECO:0000313" key="2">
    <source>
        <dbReference type="EMBL" id="OGG43097.1"/>
    </source>
</evidence>
<dbReference type="Pfam" id="PF01636">
    <property type="entry name" value="APH"/>
    <property type="match status" value="1"/>
</dbReference>
<proteinExistence type="predicted"/>
<dbReference type="PANTHER" id="PTHR39179">
    <property type="entry name" value="SPORE COAT PROTEIN I"/>
    <property type="match status" value="1"/>
</dbReference>
<dbReference type="InterPro" id="IPR011009">
    <property type="entry name" value="Kinase-like_dom_sf"/>
</dbReference>
<dbReference type="PANTHER" id="PTHR39179:SF1">
    <property type="entry name" value="SPORE COAT PROTEIN I"/>
    <property type="match status" value="1"/>
</dbReference>